<evidence type="ECO:0000256" key="2">
    <source>
        <dbReference type="ARBA" id="ARBA00022475"/>
    </source>
</evidence>
<dbReference type="AlphaFoldDB" id="A0A538STP8"/>
<evidence type="ECO:0000313" key="10">
    <source>
        <dbReference type="Proteomes" id="UP000317716"/>
    </source>
</evidence>
<name>A0A538STP8_UNCEI</name>
<comment type="subcellular location">
    <subcellularLocation>
        <location evidence="1">Cell membrane</location>
        <topology evidence="1">Multi-pass membrane protein</topology>
    </subcellularLocation>
</comment>
<keyword evidence="2" id="KW-1003">Cell membrane</keyword>
<dbReference type="EMBL" id="VBOS01000248">
    <property type="protein sequence ID" value="TMQ54782.1"/>
    <property type="molecule type" value="Genomic_DNA"/>
</dbReference>
<sequence>EIANSAEATSKVMTLLLASISAVSLLVGGIGIMNIMLVSVTERTREIGIRRAIGARRRDILMQFLVESAFLALAGGALGVALGMGAAVLITQIARWPTLIQPAAVALAFGFASVVGVFFGFYPAHRASRLDPVDALRYE</sequence>
<dbReference type="InterPro" id="IPR050250">
    <property type="entry name" value="Macrolide_Exporter_MacB"/>
</dbReference>
<keyword evidence="4 7" id="KW-1133">Transmembrane helix</keyword>
<dbReference type="GO" id="GO:0022857">
    <property type="term" value="F:transmembrane transporter activity"/>
    <property type="evidence" value="ECO:0007669"/>
    <property type="project" value="TreeGrafter"/>
</dbReference>
<evidence type="ECO:0000256" key="7">
    <source>
        <dbReference type="SAM" id="Phobius"/>
    </source>
</evidence>
<evidence type="ECO:0000256" key="5">
    <source>
        <dbReference type="ARBA" id="ARBA00023136"/>
    </source>
</evidence>
<protein>
    <submittedName>
        <fullName evidence="9">FtsX-like permease family protein</fullName>
    </submittedName>
</protein>
<dbReference type="InterPro" id="IPR003838">
    <property type="entry name" value="ABC3_permease_C"/>
</dbReference>
<evidence type="ECO:0000256" key="4">
    <source>
        <dbReference type="ARBA" id="ARBA00022989"/>
    </source>
</evidence>
<feature type="transmembrane region" description="Helical" evidence="7">
    <location>
        <begin position="60"/>
        <end position="93"/>
    </location>
</feature>
<evidence type="ECO:0000256" key="3">
    <source>
        <dbReference type="ARBA" id="ARBA00022692"/>
    </source>
</evidence>
<reference evidence="9 10" key="1">
    <citation type="journal article" date="2019" name="Nat. Microbiol.">
        <title>Mediterranean grassland soil C-N compound turnover is dependent on rainfall and depth, and is mediated by genomically divergent microorganisms.</title>
        <authorList>
            <person name="Diamond S."/>
            <person name="Andeer P.F."/>
            <person name="Li Z."/>
            <person name="Crits-Christoph A."/>
            <person name="Burstein D."/>
            <person name="Anantharaman K."/>
            <person name="Lane K.R."/>
            <person name="Thomas B.C."/>
            <person name="Pan C."/>
            <person name="Northen T.R."/>
            <person name="Banfield J.F."/>
        </authorList>
    </citation>
    <scope>NUCLEOTIDE SEQUENCE [LARGE SCALE GENOMIC DNA]</scope>
    <source>
        <strain evidence="9">WS_2</strain>
    </source>
</reference>
<keyword evidence="5 7" id="KW-0472">Membrane</keyword>
<accession>A0A538STP8</accession>
<evidence type="ECO:0000313" key="9">
    <source>
        <dbReference type="EMBL" id="TMQ54782.1"/>
    </source>
</evidence>
<comment type="caution">
    <text evidence="9">The sequence shown here is derived from an EMBL/GenBank/DDBJ whole genome shotgun (WGS) entry which is preliminary data.</text>
</comment>
<dbReference type="PANTHER" id="PTHR30572">
    <property type="entry name" value="MEMBRANE COMPONENT OF TRANSPORTER-RELATED"/>
    <property type="match status" value="1"/>
</dbReference>
<dbReference type="Pfam" id="PF02687">
    <property type="entry name" value="FtsX"/>
    <property type="match status" value="1"/>
</dbReference>
<feature type="non-terminal residue" evidence="9">
    <location>
        <position position="1"/>
    </location>
</feature>
<dbReference type="Proteomes" id="UP000317716">
    <property type="component" value="Unassembled WGS sequence"/>
</dbReference>
<feature type="transmembrane region" description="Helical" evidence="7">
    <location>
        <begin position="99"/>
        <end position="122"/>
    </location>
</feature>
<proteinExistence type="inferred from homology"/>
<comment type="similarity">
    <text evidence="6">Belongs to the ABC-4 integral membrane protein family.</text>
</comment>
<feature type="domain" description="ABC3 transporter permease C-terminal" evidence="8">
    <location>
        <begin position="19"/>
        <end position="132"/>
    </location>
</feature>
<gene>
    <name evidence="9" type="ORF">E6K72_07340</name>
</gene>
<keyword evidence="3 7" id="KW-0812">Transmembrane</keyword>
<evidence type="ECO:0000256" key="6">
    <source>
        <dbReference type="ARBA" id="ARBA00038076"/>
    </source>
</evidence>
<dbReference type="PANTHER" id="PTHR30572:SF4">
    <property type="entry name" value="ABC TRANSPORTER PERMEASE YTRF"/>
    <property type="match status" value="1"/>
</dbReference>
<evidence type="ECO:0000259" key="8">
    <source>
        <dbReference type="Pfam" id="PF02687"/>
    </source>
</evidence>
<feature type="transmembrane region" description="Helical" evidence="7">
    <location>
        <begin position="12"/>
        <end position="39"/>
    </location>
</feature>
<evidence type="ECO:0000256" key="1">
    <source>
        <dbReference type="ARBA" id="ARBA00004651"/>
    </source>
</evidence>
<dbReference type="GO" id="GO:0005886">
    <property type="term" value="C:plasma membrane"/>
    <property type="evidence" value="ECO:0007669"/>
    <property type="project" value="UniProtKB-SubCell"/>
</dbReference>
<organism evidence="9 10">
    <name type="scientific">Eiseniibacteriota bacterium</name>
    <dbReference type="NCBI Taxonomy" id="2212470"/>
    <lineage>
        <taxon>Bacteria</taxon>
        <taxon>Candidatus Eiseniibacteriota</taxon>
    </lineage>
</organism>